<evidence type="ECO:0000313" key="1">
    <source>
        <dbReference type="EMBL" id="AMP07769.1"/>
    </source>
</evidence>
<accession>A0A127QCH6</accession>
<evidence type="ECO:0000313" key="2">
    <source>
        <dbReference type="Proteomes" id="UP000074561"/>
    </source>
</evidence>
<dbReference type="KEGG" id="cpra:CPter91_5486"/>
<dbReference type="AlphaFoldDB" id="A0A127QCH6"/>
<name>A0A127QCH6_9BURK</name>
<protein>
    <submittedName>
        <fullName evidence="1">Uncharacterized protein</fullName>
    </submittedName>
</protein>
<organism evidence="1 2">
    <name type="scientific">Collimonas pratensis</name>
    <dbReference type="NCBI Taxonomy" id="279113"/>
    <lineage>
        <taxon>Bacteria</taxon>
        <taxon>Pseudomonadati</taxon>
        <taxon>Pseudomonadota</taxon>
        <taxon>Betaproteobacteria</taxon>
        <taxon>Burkholderiales</taxon>
        <taxon>Oxalobacteraceae</taxon>
        <taxon>Collimonas</taxon>
    </lineage>
</organism>
<dbReference type="PATRIC" id="fig|279113.9.peg.5442"/>
<gene>
    <name evidence="1" type="ORF">CPter91_5486</name>
</gene>
<sequence length="43" mass="4983">MDILFSDCGHRTQFSTADFLSKNYSAGIHRLPSCYPVRKYLNE</sequence>
<proteinExistence type="predicted"/>
<dbReference type="Proteomes" id="UP000074561">
    <property type="component" value="Chromosome"/>
</dbReference>
<dbReference type="EMBL" id="CP013234">
    <property type="protein sequence ID" value="AMP07769.1"/>
    <property type="molecule type" value="Genomic_DNA"/>
</dbReference>
<reference evidence="1 2" key="1">
    <citation type="submission" date="2015-11" db="EMBL/GenBank/DDBJ databases">
        <title>Exploring the genomic traits of fungus-feeding bacterial genus Collimonas.</title>
        <authorList>
            <person name="Song C."/>
            <person name="Schmidt R."/>
            <person name="de Jager V."/>
            <person name="Krzyzanowska D."/>
            <person name="Jongedijk E."/>
            <person name="Cankar K."/>
            <person name="Beekwilder J."/>
            <person name="van Veen A."/>
            <person name="de Boer W."/>
            <person name="van Veen J.A."/>
            <person name="Garbeva P."/>
        </authorList>
    </citation>
    <scope>NUCLEOTIDE SEQUENCE [LARGE SCALE GENOMIC DNA]</scope>
    <source>
        <strain evidence="1 2">Ter91</strain>
    </source>
</reference>